<dbReference type="GeneID" id="64656980"/>
<name>A0AAD4E0K8_9AGAM</name>
<proteinExistence type="predicted"/>
<keyword evidence="1" id="KW-0472">Membrane</keyword>
<dbReference type="RefSeq" id="XP_041221634.1">
    <property type="nucleotide sequence ID" value="XM_041362682.1"/>
</dbReference>
<protein>
    <submittedName>
        <fullName evidence="2">Uncharacterized protein</fullName>
    </submittedName>
</protein>
<dbReference type="AlphaFoldDB" id="A0AAD4E0K8"/>
<dbReference type="EMBL" id="JABBWK010000059">
    <property type="protein sequence ID" value="KAG1896058.1"/>
    <property type="molecule type" value="Genomic_DNA"/>
</dbReference>
<keyword evidence="1" id="KW-0812">Transmembrane</keyword>
<feature type="transmembrane region" description="Helical" evidence="1">
    <location>
        <begin position="43"/>
        <end position="62"/>
    </location>
</feature>
<keyword evidence="1" id="KW-1133">Transmembrane helix</keyword>
<comment type="caution">
    <text evidence="2">The sequence shown here is derived from an EMBL/GenBank/DDBJ whole genome shotgun (WGS) entry which is preliminary data.</text>
</comment>
<sequence>MEDANKITITSVSKDEPLVGRRELWSYYPLLLPMTNNPKLDNYVLVPLTTYWVVLGIWWFIFQGPRPGPSLPEGEHNITIGWKERCAEYIQVSSLQLCLSVLLPSHRCTVWLSASRAIPSIFIPPELSLPFARTASSVSRSCKIPPLGLSQATISTMSTKEIGV</sequence>
<evidence type="ECO:0000313" key="2">
    <source>
        <dbReference type="EMBL" id="KAG1896058.1"/>
    </source>
</evidence>
<reference evidence="2" key="1">
    <citation type="journal article" date="2020" name="New Phytol.">
        <title>Comparative genomics reveals dynamic genome evolution in host specialist ectomycorrhizal fungi.</title>
        <authorList>
            <person name="Lofgren L.A."/>
            <person name="Nguyen N.H."/>
            <person name="Vilgalys R."/>
            <person name="Ruytinx J."/>
            <person name="Liao H.L."/>
            <person name="Branco S."/>
            <person name="Kuo A."/>
            <person name="LaButti K."/>
            <person name="Lipzen A."/>
            <person name="Andreopoulos W."/>
            <person name="Pangilinan J."/>
            <person name="Riley R."/>
            <person name="Hundley H."/>
            <person name="Na H."/>
            <person name="Barry K."/>
            <person name="Grigoriev I.V."/>
            <person name="Stajich J.E."/>
            <person name="Kennedy P.G."/>
        </authorList>
    </citation>
    <scope>NUCLEOTIDE SEQUENCE</scope>
    <source>
        <strain evidence="2">FC203</strain>
    </source>
</reference>
<organism evidence="2 3">
    <name type="scientific">Suillus fuscotomentosus</name>
    <dbReference type="NCBI Taxonomy" id="1912939"/>
    <lineage>
        <taxon>Eukaryota</taxon>
        <taxon>Fungi</taxon>
        <taxon>Dikarya</taxon>
        <taxon>Basidiomycota</taxon>
        <taxon>Agaricomycotina</taxon>
        <taxon>Agaricomycetes</taxon>
        <taxon>Agaricomycetidae</taxon>
        <taxon>Boletales</taxon>
        <taxon>Suillineae</taxon>
        <taxon>Suillaceae</taxon>
        <taxon>Suillus</taxon>
    </lineage>
</organism>
<evidence type="ECO:0000256" key="1">
    <source>
        <dbReference type="SAM" id="Phobius"/>
    </source>
</evidence>
<keyword evidence="3" id="KW-1185">Reference proteome</keyword>
<accession>A0AAD4E0K8</accession>
<evidence type="ECO:0000313" key="3">
    <source>
        <dbReference type="Proteomes" id="UP001195769"/>
    </source>
</evidence>
<gene>
    <name evidence="2" type="ORF">F5891DRAFT_1055908</name>
</gene>
<dbReference type="Proteomes" id="UP001195769">
    <property type="component" value="Unassembled WGS sequence"/>
</dbReference>